<dbReference type="Gene3D" id="2.60.40.10">
    <property type="entry name" value="Immunoglobulins"/>
    <property type="match status" value="1"/>
</dbReference>
<feature type="domain" description="BIG2" evidence="1">
    <location>
        <begin position="122"/>
        <end position="206"/>
    </location>
</feature>
<dbReference type="SMART" id="SM00635">
    <property type="entry name" value="BID_2"/>
    <property type="match status" value="3"/>
</dbReference>
<dbReference type="InterPro" id="IPR013783">
    <property type="entry name" value="Ig-like_fold"/>
</dbReference>
<organism evidence="2">
    <name type="scientific">uncultured Gemmatimonadaceae bacterium</name>
    <dbReference type="NCBI Taxonomy" id="246130"/>
    <lineage>
        <taxon>Bacteria</taxon>
        <taxon>Pseudomonadati</taxon>
        <taxon>Gemmatimonadota</taxon>
        <taxon>Gemmatimonadia</taxon>
        <taxon>Gemmatimonadales</taxon>
        <taxon>Gemmatimonadaceae</taxon>
        <taxon>environmental samples</taxon>
    </lineage>
</organism>
<dbReference type="InterPro" id="IPR003343">
    <property type="entry name" value="Big_2"/>
</dbReference>
<dbReference type="SUPFAM" id="SSF81296">
    <property type="entry name" value="E set domains"/>
    <property type="match status" value="1"/>
</dbReference>
<dbReference type="InterPro" id="IPR008964">
    <property type="entry name" value="Invasin/intimin_cell_adhesion"/>
</dbReference>
<feature type="non-terminal residue" evidence="2">
    <location>
        <position position="593"/>
    </location>
</feature>
<reference evidence="2" key="1">
    <citation type="submission" date="2020-02" db="EMBL/GenBank/DDBJ databases">
        <authorList>
            <person name="Meier V. D."/>
        </authorList>
    </citation>
    <scope>NUCLEOTIDE SEQUENCE</scope>
    <source>
        <strain evidence="2">AVDCRST_MAG11</strain>
    </source>
</reference>
<feature type="domain" description="BIG2" evidence="1">
    <location>
        <begin position="211"/>
        <end position="295"/>
    </location>
</feature>
<protein>
    <recommendedName>
        <fullName evidence="1">BIG2 domain-containing protein</fullName>
    </recommendedName>
</protein>
<feature type="domain" description="BIG2" evidence="1">
    <location>
        <begin position="31"/>
        <end position="117"/>
    </location>
</feature>
<dbReference type="Pfam" id="PF01833">
    <property type="entry name" value="TIG"/>
    <property type="match status" value="1"/>
</dbReference>
<dbReference type="Pfam" id="PF02368">
    <property type="entry name" value="Big_2"/>
    <property type="match status" value="2"/>
</dbReference>
<proteinExistence type="predicted"/>
<dbReference type="InterPro" id="IPR014756">
    <property type="entry name" value="Ig_E-set"/>
</dbReference>
<dbReference type="EMBL" id="CADCTU010000364">
    <property type="protein sequence ID" value="CAA9313048.1"/>
    <property type="molecule type" value="Genomic_DNA"/>
</dbReference>
<sequence>MLHKRFAPLAFAVTVGLSCGGDASTGPRARPVARVELTPATLALVVGSEGTLAAALFDADGRPVDGRVVTWTYTGNAGAPQPAPSGDGRVLVVRGIEPTSFTVTATSEGATASAAVTVAPRPVASVRVTPATLSLVAGASATVSAAALAADSSVLAGRAISWSSSAPEVATATPGADGGVTVTGVAPGTATLTAASGDGRGTVAVTVTPVPVASVVLSPTAASVPVGGQQRLTATVRDAAGATLTGRALAWASSDTAVATVAPASAAEAVVTVRSAGTATITATSEGQRGDATITGVPAVETPTITSVSPAVLRPGTTVTITGTGFTAGADSTVVSVRGVAAPAVVSSATQITATVPCVAGGAAPVRVAVRGVASAPAPAEVQVAQRSLAVGEALILTGGEPSLCNELVTATPTARYVVSVFSGATSQNALADFELGGTPATVGAAAAPVITAEAVGGRGGALDASPALAAERERDAAHFAMLERNRVEGERLRALAARQAGAGAAREAPVAAELPAVGATRPLYYTFSGGCSDTTRVVSGKAIYVGTRAIIWEDEANRLQSSADAALAGYYERLGRIFDEDQYASLARNFGD</sequence>
<dbReference type="PROSITE" id="PS51257">
    <property type="entry name" value="PROKAR_LIPOPROTEIN"/>
    <property type="match status" value="1"/>
</dbReference>
<evidence type="ECO:0000259" key="1">
    <source>
        <dbReference type="SMART" id="SM00635"/>
    </source>
</evidence>
<evidence type="ECO:0000313" key="2">
    <source>
        <dbReference type="EMBL" id="CAA9313048.1"/>
    </source>
</evidence>
<name>A0A6J4KS90_9BACT</name>
<dbReference type="InterPro" id="IPR002909">
    <property type="entry name" value="IPT_dom"/>
</dbReference>
<dbReference type="AlphaFoldDB" id="A0A6J4KS90"/>
<dbReference type="SUPFAM" id="SSF49373">
    <property type="entry name" value="Invasin/intimin cell-adhesion fragments"/>
    <property type="match status" value="2"/>
</dbReference>
<accession>A0A6J4KS90</accession>
<gene>
    <name evidence="2" type="ORF">AVDCRST_MAG11-1618</name>
</gene>
<dbReference type="Gene3D" id="2.60.40.1080">
    <property type="match status" value="3"/>
</dbReference>